<dbReference type="Proteomes" id="UP000636010">
    <property type="component" value="Unassembled WGS sequence"/>
</dbReference>
<organism evidence="1 2">
    <name type="scientific">Marivirga lumbricoides</name>
    <dbReference type="NCBI Taxonomy" id="1046115"/>
    <lineage>
        <taxon>Bacteria</taxon>
        <taxon>Pseudomonadati</taxon>
        <taxon>Bacteroidota</taxon>
        <taxon>Cytophagia</taxon>
        <taxon>Cytophagales</taxon>
        <taxon>Marivirgaceae</taxon>
        <taxon>Marivirga</taxon>
    </lineage>
</organism>
<dbReference type="EMBL" id="BMEC01000006">
    <property type="protein sequence ID" value="GGC35365.1"/>
    <property type="molecule type" value="Genomic_DNA"/>
</dbReference>
<protein>
    <submittedName>
        <fullName evidence="1">Uncharacterized protein</fullName>
    </submittedName>
</protein>
<evidence type="ECO:0000313" key="1">
    <source>
        <dbReference type="EMBL" id="GGC35365.1"/>
    </source>
</evidence>
<accession>A0ABQ1M675</accession>
<proteinExistence type="predicted"/>
<dbReference type="RefSeq" id="WP_188463098.1">
    <property type="nucleotide sequence ID" value="NZ_BAABHU010000006.1"/>
</dbReference>
<keyword evidence="2" id="KW-1185">Reference proteome</keyword>
<name>A0ABQ1M675_9BACT</name>
<comment type="caution">
    <text evidence="1">The sequence shown here is derived from an EMBL/GenBank/DDBJ whole genome shotgun (WGS) entry which is preliminary data.</text>
</comment>
<reference evidence="2" key="1">
    <citation type="journal article" date="2019" name="Int. J. Syst. Evol. Microbiol.">
        <title>The Global Catalogue of Microorganisms (GCM) 10K type strain sequencing project: providing services to taxonomists for standard genome sequencing and annotation.</title>
        <authorList>
            <consortium name="The Broad Institute Genomics Platform"/>
            <consortium name="The Broad Institute Genome Sequencing Center for Infectious Disease"/>
            <person name="Wu L."/>
            <person name="Ma J."/>
        </authorList>
    </citation>
    <scope>NUCLEOTIDE SEQUENCE [LARGE SCALE GENOMIC DNA]</scope>
    <source>
        <strain evidence="2">CGMCC 1.10832</strain>
    </source>
</reference>
<sequence>MPTNQPGYGFDYDKLNRILGAQPYEKVTAFNQSPNFRMSVSGYDFNGNILGLTRKDAICGDMDNLQYAYDNSNQLQKVKDHLGIAPPLPPNLKKRFIQQALGQLLCRKLILIIMMSRTGI</sequence>
<evidence type="ECO:0000313" key="2">
    <source>
        <dbReference type="Proteomes" id="UP000636010"/>
    </source>
</evidence>
<gene>
    <name evidence="1" type="ORF">GCM10011506_20920</name>
</gene>